<name>A0A1K2H6Q7_9LACT</name>
<evidence type="ECO:0000256" key="1">
    <source>
        <dbReference type="SAM" id="Phobius"/>
    </source>
</evidence>
<dbReference type="PANTHER" id="PTHR41259">
    <property type="entry name" value="DOUBLE-STRAND BREAK REPAIR RAD50 ATPASE, PUTATIVE-RELATED"/>
    <property type="match status" value="1"/>
</dbReference>
<dbReference type="PANTHER" id="PTHR41259:SF1">
    <property type="entry name" value="DOUBLE-STRAND BREAK REPAIR RAD50 ATPASE, PUTATIVE-RELATED"/>
    <property type="match status" value="1"/>
</dbReference>
<dbReference type="OrthoDB" id="9764467at2"/>
<evidence type="ECO:0000313" key="3">
    <source>
        <dbReference type="EMBL" id="SFZ72125.1"/>
    </source>
</evidence>
<feature type="transmembrane region" description="Helical" evidence="1">
    <location>
        <begin position="350"/>
        <end position="383"/>
    </location>
</feature>
<dbReference type="Gene3D" id="3.40.50.300">
    <property type="entry name" value="P-loop containing nucleotide triphosphate hydrolases"/>
    <property type="match status" value="2"/>
</dbReference>
<feature type="domain" description="YhaN AAA" evidence="2">
    <location>
        <begin position="1"/>
        <end position="211"/>
    </location>
</feature>
<keyword evidence="1" id="KW-0812">Transmembrane</keyword>
<organism evidence="3 4">
    <name type="scientific">Pseudolactococcus chungangensis CAU 28 = DSM 22330</name>
    <dbReference type="NCBI Taxonomy" id="1122154"/>
    <lineage>
        <taxon>Bacteria</taxon>
        <taxon>Bacillati</taxon>
        <taxon>Bacillota</taxon>
        <taxon>Bacilli</taxon>
        <taxon>Lactobacillales</taxon>
        <taxon>Streptococcaceae</taxon>
        <taxon>Pseudolactococcus</taxon>
    </lineage>
</organism>
<keyword evidence="1" id="KW-1133">Transmembrane helix</keyword>
<dbReference type="AlphaFoldDB" id="A0A1K2H6Q7"/>
<dbReference type="InterPro" id="IPR038734">
    <property type="entry name" value="YhaN_AAA"/>
</dbReference>
<dbReference type="Pfam" id="PF13514">
    <property type="entry name" value="AAA_27"/>
    <property type="match status" value="1"/>
</dbReference>
<dbReference type="EMBL" id="FPKS01000002">
    <property type="protein sequence ID" value="SFZ72125.1"/>
    <property type="molecule type" value="Genomic_DNA"/>
</dbReference>
<dbReference type="Proteomes" id="UP000185655">
    <property type="component" value="Unassembled WGS sequence"/>
</dbReference>
<reference evidence="3 4" key="1">
    <citation type="submission" date="2016-11" db="EMBL/GenBank/DDBJ databases">
        <authorList>
            <person name="Jaros S."/>
            <person name="Januszkiewicz K."/>
            <person name="Wedrychowicz H."/>
        </authorList>
    </citation>
    <scope>NUCLEOTIDE SEQUENCE [LARGE SCALE GENOMIC DNA]</scope>
    <source>
        <strain evidence="3 4">DSM 22330</strain>
    </source>
</reference>
<accession>A0A1K2H6Q7</accession>
<evidence type="ECO:0000259" key="2">
    <source>
        <dbReference type="Pfam" id="PF13514"/>
    </source>
</evidence>
<dbReference type="SUPFAM" id="SSF52540">
    <property type="entry name" value="P-loop containing nucleoside triphosphate hydrolases"/>
    <property type="match status" value="1"/>
</dbReference>
<gene>
    <name evidence="3" type="ORF">SAMN02746068_00569</name>
</gene>
<proteinExistence type="predicted"/>
<dbReference type="RefSeq" id="WP_031366672.1">
    <property type="nucleotide sequence ID" value="NZ_FPKS01000002.1"/>
</dbReference>
<dbReference type="InterPro" id="IPR027417">
    <property type="entry name" value="P-loop_NTPase"/>
</dbReference>
<evidence type="ECO:0000313" key="4">
    <source>
        <dbReference type="Proteomes" id="UP000185655"/>
    </source>
</evidence>
<sequence>MKIKQLRIEGFGKLVNQTYDLEDFTTFLGENEAGKSTILAFIKYMLFGFENATTSNQEFNPLNFKTYGGQILLTHTGKTIRIERLKILRSGRPSFVCEIDDGTQVITLDESSWRDFIRPITVKTFSEIYSVTQENLQISTVRDYNAERLDDEWRLSATTGSVALFDQIQTLSKARDEIFTTTRATKKPLNQVLAEIATVQVEIQEKTTEEQALLPLMTENDRLHDEIIARRAAQENLDAEINQIRHRLSFLAEYQEYAELEKQDLTNILSADEAENLRRKHALHEKYSQEISALNQKIAENAIALEKLATLKNQFLQEPKTLDLLKRLKADYPRAIAAEQRIDELKFTKIYLIVAIISLVFMGISFMFNLVLAFVFLIISVGLGIWQIKTSRQDREKLNENQTILSQFDDKLAYFKDWLPSESQDVVGKVADLTQLDEEAQTLHLTLSRYDQVADTAKLSGLQELDEAIFAELPDIDTAPKLLEQWAQQSRDLVRLTRLKEQLSGIIDLTKPFNGNAEQQLLNQKTSEKIQKADELNQLIDRHSKNTAEINQQKTDNTLATLGAKLARKKEELRDYLIDFATKTTEIALTEQVMADLSSETLPDILNRASDMLAQLTDHAWQEIYLDKEILWVKNVQNQSLRLIDLSTGTRDQLQLALRLAFIQSKNLDFPIFLDDNFLRFDQNRRRNFSNMLAEIAKERQVILLTSDQTLVPETKGTIKL</sequence>
<dbReference type="STRING" id="1122154.SAMN02746068_00569"/>
<protein>
    <submittedName>
        <fullName evidence="3">AAA domain-containing protein</fullName>
    </submittedName>
</protein>
<keyword evidence="1" id="KW-0472">Membrane</keyword>